<dbReference type="SUPFAM" id="SSF53474">
    <property type="entry name" value="alpha/beta-Hydrolases"/>
    <property type="match status" value="1"/>
</dbReference>
<dbReference type="InterPro" id="IPR013094">
    <property type="entry name" value="AB_hydrolase_3"/>
</dbReference>
<dbReference type="Pfam" id="PF07859">
    <property type="entry name" value="Abhydrolase_3"/>
    <property type="match status" value="1"/>
</dbReference>
<dbReference type="GeneID" id="303484133"/>
<dbReference type="PANTHER" id="PTHR23025:SF3">
    <property type="entry name" value="HORMONE-SENSITIVE LIPASE"/>
    <property type="match status" value="1"/>
</dbReference>
<dbReference type="Proteomes" id="UP000258016">
    <property type="component" value="Chromosome"/>
</dbReference>
<evidence type="ECO:0000259" key="1">
    <source>
        <dbReference type="Pfam" id="PF07859"/>
    </source>
</evidence>
<dbReference type="PANTHER" id="PTHR23025">
    <property type="entry name" value="TRIACYLGLYCEROL LIPASE"/>
    <property type="match status" value="1"/>
</dbReference>
<name>A0ABM6M2X3_9SPHN</name>
<dbReference type="EMBL" id="CP020083">
    <property type="protein sequence ID" value="ASR50207.1"/>
    <property type="molecule type" value="Genomic_DNA"/>
</dbReference>
<proteinExistence type="predicted"/>
<keyword evidence="3" id="KW-1185">Reference proteome</keyword>
<dbReference type="RefSeq" id="WP_117351160.1">
    <property type="nucleotide sequence ID" value="NZ_CP020083.1"/>
</dbReference>
<organism evidence="2 3">
    <name type="scientific">Blastomonas fulva</name>
    <dbReference type="NCBI Taxonomy" id="1550728"/>
    <lineage>
        <taxon>Bacteria</taxon>
        <taxon>Pseudomonadati</taxon>
        <taxon>Pseudomonadota</taxon>
        <taxon>Alphaproteobacteria</taxon>
        <taxon>Sphingomonadales</taxon>
        <taxon>Sphingomonadaceae</taxon>
        <taxon>Blastomonas</taxon>
    </lineage>
</organism>
<sequence length="310" mass="33591">MRTNSLLDPQLSSLFEGAPNPAFTLAALPMLRKAMAGTPIAREDLHVAAHYLDREDGTALRIVVIRQRSITGPAPVVLHCHPGGWILGTPETSTSTLVDIAHNLPCVLISVDYRLAPEHPYPAAHDDVMAALQWIRLHAKAHDFDDRRIMLVGESAGANIVAGIALRCRDEEIDDGIVGLSMVYSPLDDRTTSRPVHPFAGSIGLGAEHIRFAWASYLGNLPSDNVSSYASPGRAVGLRGLPPVFLATGAIDPVIDENLEFAQRLIRDGVSTNLHVFAGAPHGFDRAEDAQVTVQLRKLRREHLGRCLAL</sequence>
<gene>
    <name evidence="2" type="ORF">B5J99_00915</name>
</gene>
<reference evidence="2 3" key="1">
    <citation type="submission" date="2017-03" db="EMBL/GenBank/DDBJ databases">
        <title>Complete genome sequence of Blastomonas fulva degrading microcsystin LR.</title>
        <authorList>
            <person name="Lee H.-g."/>
            <person name="Jin L."/>
            <person name="oh H.-M."/>
        </authorList>
    </citation>
    <scope>NUCLEOTIDE SEQUENCE [LARGE SCALE GENOMIC DNA]</scope>
    <source>
        <strain evidence="2 3">T2</strain>
    </source>
</reference>
<accession>A0ABM6M2X3</accession>
<dbReference type="Gene3D" id="3.40.50.1820">
    <property type="entry name" value="alpha/beta hydrolase"/>
    <property type="match status" value="1"/>
</dbReference>
<evidence type="ECO:0000313" key="3">
    <source>
        <dbReference type="Proteomes" id="UP000258016"/>
    </source>
</evidence>
<dbReference type="InterPro" id="IPR029058">
    <property type="entry name" value="AB_hydrolase_fold"/>
</dbReference>
<evidence type="ECO:0000313" key="2">
    <source>
        <dbReference type="EMBL" id="ASR50207.1"/>
    </source>
</evidence>
<feature type="domain" description="Alpha/beta hydrolase fold-3" evidence="1">
    <location>
        <begin position="77"/>
        <end position="284"/>
    </location>
</feature>
<protein>
    <recommendedName>
        <fullName evidence="1">Alpha/beta hydrolase fold-3 domain-containing protein</fullName>
    </recommendedName>
</protein>